<dbReference type="EMBL" id="RCXO01000006">
    <property type="protein sequence ID" value="RYT81453.1"/>
    <property type="molecule type" value="Genomic_DNA"/>
</dbReference>
<comment type="caution">
    <text evidence="1">The sequence shown here is derived from an EMBL/GenBank/DDBJ whole genome shotgun (WGS) entry which is preliminary data.</text>
</comment>
<keyword evidence="2" id="KW-1185">Reference proteome</keyword>
<name>A0A4Q5HFY6_9BACE</name>
<dbReference type="RefSeq" id="WP_130069885.1">
    <property type="nucleotide sequence ID" value="NZ_RCXO01000006.1"/>
</dbReference>
<evidence type="ECO:0000313" key="1">
    <source>
        <dbReference type="EMBL" id="RYT81453.1"/>
    </source>
</evidence>
<proteinExistence type="predicted"/>
<organism evidence="1 2">
    <name type="scientific">Bacteroides intestinalis</name>
    <dbReference type="NCBI Taxonomy" id="329854"/>
    <lineage>
        <taxon>Bacteria</taxon>
        <taxon>Pseudomonadati</taxon>
        <taxon>Bacteroidota</taxon>
        <taxon>Bacteroidia</taxon>
        <taxon>Bacteroidales</taxon>
        <taxon>Bacteroidaceae</taxon>
        <taxon>Bacteroides</taxon>
    </lineage>
</organism>
<sequence length="206" mass="22903">MNPKHYLLSQQGGLTEELKKTLLAEIPIVFIITDQLGLVHEVIYKSHRLIAPVSRKPMKVDKANTSQNGTSVVLMSADKTKKPQNLFAKIPIEVNEDTGEVKTDIEVPSLFLQFLPAGAQDAGNPNTKIWQDIYKGLQNLTRVSNGFGNEDMDSLTVSALRHSMAIIVTPQIPSIPADLKPYSKVIWLEAMKEDEITDLITQLVKK</sequence>
<protein>
    <submittedName>
        <fullName evidence="1">Uncharacterized protein</fullName>
    </submittedName>
</protein>
<evidence type="ECO:0000313" key="2">
    <source>
        <dbReference type="Proteomes" id="UP000291191"/>
    </source>
</evidence>
<feature type="non-terminal residue" evidence="1">
    <location>
        <position position="206"/>
    </location>
</feature>
<gene>
    <name evidence="1" type="ORF">EAJ06_07160</name>
</gene>
<dbReference type="AlphaFoldDB" id="A0A4Q5HFY6"/>
<dbReference type="Proteomes" id="UP000291191">
    <property type="component" value="Unassembled WGS sequence"/>
</dbReference>
<reference evidence="1 2" key="1">
    <citation type="journal article" date="2019" name="Science, e1252229">
        <title>Invertible promoters mediate bacterial phase variation, antibiotic resistance, and host adaptation in the gut.</title>
        <authorList>
            <person name="Jiang X."/>
            <person name="Hall A.B."/>
            <person name="Arthur T.D."/>
            <person name="Plichta D.R."/>
            <person name="Covington C.T."/>
            <person name="Poyet M."/>
            <person name="Crothers J."/>
            <person name="Moses P.L."/>
            <person name="Tolonen A.C."/>
            <person name="Vlamakis H."/>
            <person name="Alm E.J."/>
            <person name="Xavier R.J."/>
        </authorList>
    </citation>
    <scope>NUCLEOTIDE SEQUENCE [LARGE SCALE GENOMIC DNA]</scope>
    <source>
        <strain evidence="2">bf_0095</strain>
    </source>
</reference>
<accession>A0A4Q5HFY6</accession>